<dbReference type="GO" id="GO:0016829">
    <property type="term" value="F:lyase activity"/>
    <property type="evidence" value="ECO:0007669"/>
    <property type="project" value="UniProtKB-KW"/>
</dbReference>
<keyword evidence="7" id="KW-1185">Reference proteome</keyword>
<name>A0A7X5QYV3_9MICO</name>
<dbReference type="Proteomes" id="UP000541033">
    <property type="component" value="Unassembled WGS sequence"/>
</dbReference>
<dbReference type="CDD" id="cd00002">
    <property type="entry name" value="YbaK_deacylase"/>
    <property type="match status" value="1"/>
</dbReference>
<evidence type="ECO:0000256" key="4">
    <source>
        <dbReference type="PIRNR" id="PIRNR006181"/>
    </source>
</evidence>
<dbReference type="RefSeq" id="WP_167147148.1">
    <property type="nucleotide sequence ID" value="NZ_JAAMOX010000001.1"/>
</dbReference>
<comment type="caution">
    <text evidence="6">The sequence shown here is derived from an EMBL/GenBank/DDBJ whole genome shotgun (WGS) entry which is preliminary data.</text>
</comment>
<evidence type="ECO:0000313" key="6">
    <source>
        <dbReference type="EMBL" id="NIH52501.1"/>
    </source>
</evidence>
<evidence type="ECO:0000313" key="7">
    <source>
        <dbReference type="Proteomes" id="UP000541033"/>
    </source>
</evidence>
<dbReference type="PIRSF" id="PIRSF006181">
    <property type="entry name" value="EbsC_YbaK"/>
    <property type="match status" value="1"/>
</dbReference>
<keyword evidence="2 4" id="KW-0648">Protein biosynthesis</keyword>
<dbReference type="InterPro" id="IPR036754">
    <property type="entry name" value="YbaK/aa-tRNA-synt-asso_dom_sf"/>
</dbReference>
<keyword evidence="3 4" id="KW-0456">Lyase</keyword>
<accession>A0A7X5QYV3</accession>
<evidence type="ECO:0000256" key="1">
    <source>
        <dbReference type="ARBA" id="ARBA00009798"/>
    </source>
</evidence>
<dbReference type="EC" id="4.2.-.-" evidence="4"/>
<protein>
    <recommendedName>
        <fullName evidence="4">Cys-tRNA(Pro)/Cys-tRNA(Cys) deacylase</fullName>
        <ecNumber evidence="4">4.2.-.-</ecNumber>
    </recommendedName>
</protein>
<evidence type="ECO:0000259" key="5">
    <source>
        <dbReference type="Pfam" id="PF04073"/>
    </source>
</evidence>
<dbReference type="PANTHER" id="PTHR30411">
    <property type="entry name" value="CYTOPLASMIC PROTEIN"/>
    <property type="match status" value="1"/>
</dbReference>
<dbReference type="SUPFAM" id="SSF55826">
    <property type="entry name" value="YbaK/ProRS associated domain"/>
    <property type="match status" value="1"/>
</dbReference>
<gene>
    <name evidence="6" type="ORF">FHX76_000369</name>
</gene>
<dbReference type="AlphaFoldDB" id="A0A7X5QYV3"/>
<dbReference type="InterPro" id="IPR007214">
    <property type="entry name" value="YbaK/aa-tRNA-synth-assoc-dom"/>
</dbReference>
<dbReference type="InterPro" id="IPR004369">
    <property type="entry name" value="Prolyl-tRNA_editing_YbaK/EbsC"/>
</dbReference>
<evidence type="ECO:0000256" key="2">
    <source>
        <dbReference type="ARBA" id="ARBA00022917"/>
    </source>
</evidence>
<sequence length="166" mass="17348">MAKKKADHSIGTPATTLLEQRGIPYTAHGYVHDPAAPNFGEEAARELGVEPDRVFKTLLADADGQLVVGIVPVNGLLDLKALAKAAGAKKAVMADPSLAERKTGYVVGGISPIGQKTHLPTFLDESAELFDTIFVSGGRRGFDIELAPLDLLSVTDGAAAEIAKTT</sequence>
<dbReference type="EMBL" id="JAAMOX010000001">
    <property type="protein sequence ID" value="NIH52501.1"/>
    <property type="molecule type" value="Genomic_DNA"/>
</dbReference>
<dbReference type="Gene3D" id="3.90.960.10">
    <property type="entry name" value="YbaK/aminoacyl-tRNA synthetase-associated domain"/>
    <property type="match status" value="1"/>
</dbReference>
<proteinExistence type="inferred from homology"/>
<organism evidence="6 7">
    <name type="scientific">Lysinibacter cavernae</name>
    <dbReference type="NCBI Taxonomy" id="1640652"/>
    <lineage>
        <taxon>Bacteria</taxon>
        <taxon>Bacillati</taxon>
        <taxon>Actinomycetota</taxon>
        <taxon>Actinomycetes</taxon>
        <taxon>Micrococcales</taxon>
        <taxon>Microbacteriaceae</taxon>
        <taxon>Lysinibacter</taxon>
    </lineage>
</organism>
<feature type="domain" description="YbaK/aminoacyl-tRNA synthetase-associated" evidence="5">
    <location>
        <begin position="41"/>
        <end position="152"/>
    </location>
</feature>
<reference evidence="6 7" key="1">
    <citation type="submission" date="2020-02" db="EMBL/GenBank/DDBJ databases">
        <title>Sequencing the genomes of 1000 actinobacteria strains.</title>
        <authorList>
            <person name="Klenk H.-P."/>
        </authorList>
    </citation>
    <scope>NUCLEOTIDE SEQUENCE [LARGE SCALE GENOMIC DNA]</scope>
    <source>
        <strain evidence="6 7">DSM 27960</strain>
    </source>
</reference>
<evidence type="ECO:0000256" key="3">
    <source>
        <dbReference type="ARBA" id="ARBA00023239"/>
    </source>
</evidence>
<dbReference type="GO" id="GO:0006412">
    <property type="term" value="P:translation"/>
    <property type="evidence" value="ECO:0007669"/>
    <property type="project" value="UniProtKB-KW"/>
</dbReference>
<dbReference type="PANTHER" id="PTHR30411:SF0">
    <property type="entry name" value="CYS-TRNA(PRO)_CYS-TRNA(CYS) DEACYLASE YBAK"/>
    <property type="match status" value="1"/>
</dbReference>
<dbReference type="Pfam" id="PF04073">
    <property type="entry name" value="tRNA_edit"/>
    <property type="match status" value="1"/>
</dbReference>
<dbReference type="GO" id="GO:0002161">
    <property type="term" value="F:aminoacyl-tRNA deacylase activity"/>
    <property type="evidence" value="ECO:0007669"/>
    <property type="project" value="InterPro"/>
</dbReference>
<comment type="similarity">
    <text evidence="1 4">Belongs to the prolyl-tRNA editing family. YbaK/EbsC subfamily.</text>
</comment>
<dbReference type="NCBIfam" id="TIGR00011">
    <property type="entry name" value="YbaK_EbsC"/>
    <property type="match status" value="1"/>
</dbReference>
<keyword evidence="6" id="KW-0378">Hydrolase</keyword>